<dbReference type="PANTHER" id="PTHR43031:SF1">
    <property type="entry name" value="PYRIDINE NUCLEOTIDE-DISULPHIDE OXIDOREDUCTASE"/>
    <property type="match status" value="1"/>
</dbReference>
<name>A0A4Z0WD98_9GAMM</name>
<sequence length="111" mass="12555">MVDTMTRDEIKHRLDTGEPVTLVEALPRKYYDDGHLPGAINIPHDEVRARAGSDLSDKNATIVVYCASTECRNSRIAVQMLSSMGYQRVFEYVEGKQDWMEAGYPIEKSDT</sequence>
<dbReference type="SMART" id="SM00450">
    <property type="entry name" value="RHOD"/>
    <property type="match status" value="1"/>
</dbReference>
<accession>A0A4Z0WD98</accession>
<keyword evidence="3" id="KW-1185">Reference proteome</keyword>
<dbReference type="GO" id="GO:0004792">
    <property type="term" value="F:thiosulfate-cyanide sulfurtransferase activity"/>
    <property type="evidence" value="ECO:0007669"/>
    <property type="project" value="InterPro"/>
</dbReference>
<dbReference type="PANTHER" id="PTHR43031">
    <property type="entry name" value="FAD-DEPENDENT OXIDOREDUCTASE"/>
    <property type="match status" value="1"/>
</dbReference>
<proteinExistence type="predicted"/>
<dbReference type="PROSITE" id="PS50206">
    <property type="entry name" value="RHODANESE_3"/>
    <property type="match status" value="1"/>
</dbReference>
<gene>
    <name evidence="2" type="ORF">E4656_11785</name>
</gene>
<evidence type="ECO:0000313" key="2">
    <source>
        <dbReference type="EMBL" id="TGG92970.1"/>
    </source>
</evidence>
<feature type="domain" description="Rhodanese" evidence="1">
    <location>
        <begin position="16"/>
        <end position="108"/>
    </location>
</feature>
<dbReference type="EMBL" id="SRMF01000004">
    <property type="protein sequence ID" value="TGG92970.1"/>
    <property type="molecule type" value="Genomic_DNA"/>
</dbReference>
<dbReference type="Gene3D" id="3.40.250.10">
    <property type="entry name" value="Rhodanese-like domain"/>
    <property type="match status" value="1"/>
</dbReference>
<dbReference type="CDD" id="cd00158">
    <property type="entry name" value="RHOD"/>
    <property type="match status" value="1"/>
</dbReference>
<dbReference type="OrthoDB" id="9802991at2"/>
<dbReference type="InterPro" id="IPR050229">
    <property type="entry name" value="GlpE_sulfurtransferase"/>
</dbReference>
<evidence type="ECO:0000313" key="3">
    <source>
        <dbReference type="Proteomes" id="UP000297475"/>
    </source>
</evidence>
<dbReference type="Proteomes" id="UP000297475">
    <property type="component" value="Unassembled WGS sequence"/>
</dbReference>
<dbReference type="InterPro" id="IPR001763">
    <property type="entry name" value="Rhodanese-like_dom"/>
</dbReference>
<comment type="caution">
    <text evidence="2">The sequence shown here is derived from an EMBL/GenBank/DDBJ whole genome shotgun (WGS) entry which is preliminary data.</text>
</comment>
<protein>
    <submittedName>
        <fullName evidence="2">Rhodanese-like domain-containing protein</fullName>
    </submittedName>
</protein>
<dbReference type="AlphaFoldDB" id="A0A4Z0WD98"/>
<dbReference type="Pfam" id="PF00581">
    <property type="entry name" value="Rhodanese"/>
    <property type="match status" value="1"/>
</dbReference>
<organism evidence="2 3">
    <name type="scientific">Natronospirillum operosum</name>
    <dbReference type="NCBI Taxonomy" id="2759953"/>
    <lineage>
        <taxon>Bacteria</taxon>
        <taxon>Pseudomonadati</taxon>
        <taxon>Pseudomonadota</taxon>
        <taxon>Gammaproteobacteria</taxon>
        <taxon>Oceanospirillales</taxon>
        <taxon>Natronospirillaceae</taxon>
        <taxon>Natronospirillum</taxon>
    </lineage>
</organism>
<dbReference type="InterPro" id="IPR001307">
    <property type="entry name" value="Thiosulphate_STrfase_CS"/>
</dbReference>
<reference evidence="2 3" key="1">
    <citation type="submission" date="2019-04" db="EMBL/GenBank/DDBJ databases">
        <title>Natronospirillum operosus gen. nov., sp. nov., a haloalkaliphilic satellite isolated from decaying biomass of laboratory culture of cyanobacterium Geitlerinema sp. and proposal of Natronospirillaceae fam. nov. and Saccharospirillaceae fam. nov.</title>
        <authorList>
            <person name="Kevbrin V."/>
            <person name="Boltyanskaya Y."/>
            <person name="Koziaeva V."/>
            <person name="Grouzdev D.S."/>
            <person name="Park M."/>
            <person name="Cho J."/>
        </authorList>
    </citation>
    <scope>NUCLEOTIDE SEQUENCE [LARGE SCALE GENOMIC DNA]</scope>
    <source>
        <strain evidence="2 3">G-116</strain>
    </source>
</reference>
<dbReference type="PROSITE" id="PS00380">
    <property type="entry name" value="RHODANESE_1"/>
    <property type="match status" value="1"/>
</dbReference>
<dbReference type="SUPFAM" id="SSF52821">
    <property type="entry name" value="Rhodanese/Cell cycle control phosphatase"/>
    <property type="match status" value="1"/>
</dbReference>
<evidence type="ECO:0000259" key="1">
    <source>
        <dbReference type="PROSITE" id="PS50206"/>
    </source>
</evidence>
<dbReference type="InterPro" id="IPR036873">
    <property type="entry name" value="Rhodanese-like_dom_sf"/>
</dbReference>